<dbReference type="EMBL" id="KQ435737">
    <property type="protein sequence ID" value="KOX76956.1"/>
    <property type="molecule type" value="Genomic_DNA"/>
</dbReference>
<dbReference type="AlphaFoldDB" id="A0A0M9A5M7"/>
<feature type="region of interest" description="Disordered" evidence="1">
    <location>
        <begin position="134"/>
        <end position="186"/>
    </location>
</feature>
<name>A0A0M9A5M7_9HYME</name>
<sequence length="186" mass="21027">MVIHANSYSVCKPLINLWNNKKHETIHDTTFLEIRTIFAKYKFVSYYRLLIQTRKSTSITGDSNVRFRLQQSPSIVNIMEYLENITHADATAVINQMVSQSLCRGTYFASSTSNLFTKHRTKFTLMLFTTTVTNHGPGSRGPRVDASNWPPDAPSGKKQSALCGKRTQGSRSNESFGRELNEQKTA</sequence>
<keyword evidence="3" id="KW-1185">Reference proteome</keyword>
<gene>
    <name evidence="2" type="ORF">WN51_10812</name>
</gene>
<protein>
    <submittedName>
        <fullName evidence="2">Uncharacterized protein</fullName>
    </submittedName>
</protein>
<proteinExistence type="predicted"/>
<accession>A0A0M9A5M7</accession>
<dbReference type="Proteomes" id="UP000053105">
    <property type="component" value="Unassembled WGS sequence"/>
</dbReference>
<organism evidence="2 3">
    <name type="scientific">Melipona quadrifasciata</name>
    <dbReference type="NCBI Taxonomy" id="166423"/>
    <lineage>
        <taxon>Eukaryota</taxon>
        <taxon>Metazoa</taxon>
        <taxon>Ecdysozoa</taxon>
        <taxon>Arthropoda</taxon>
        <taxon>Hexapoda</taxon>
        <taxon>Insecta</taxon>
        <taxon>Pterygota</taxon>
        <taxon>Neoptera</taxon>
        <taxon>Endopterygota</taxon>
        <taxon>Hymenoptera</taxon>
        <taxon>Apocrita</taxon>
        <taxon>Aculeata</taxon>
        <taxon>Apoidea</taxon>
        <taxon>Anthophila</taxon>
        <taxon>Apidae</taxon>
        <taxon>Melipona</taxon>
    </lineage>
</organism>
<reference evidence="2 3" key="1">
    <citation type="submission" date="2015-07" db="EMBL/GenBank/DDBJ databases">
        <title>The genome of Melipona quadrifasciata.</title>
        <authorList>
            <person name="Pan H."/>
            <person name="Kapheim K."/>
        </authorList>
    </citation>
    <scope>NUCLEOTIDE SEQUENCE [LARGE SCALE GENOMIC DNA]</scope>
    <source>
        <strain evidence="2">0111107301</strain>
        <tissue evidence="2">Whole body</tissue>
    </source>
</reference>
<feature type="compositionally biased region" description="Basic and acidic residues" evidence="1">
    <location>
        <begin position="176"/>
        <end position="186"/>
    </location>
</feature>
<evidence type="ECO:0000256" key="1">
    <source>
        <dbReference type="SAM" id="MobiDB-lite"/>
    </source>
</evidence>
<evidence type="ECO:0000313" key="2">
    <source>
        <dbReference type="EMBL" id="KOX76956.1"/>
    </source>
</evidence>
<evidence type="ECO:0000313" key="3">
    <source>
        <dbReference type="Proteomes" id="UP000053105"/>
    </source>
</evidence>